<comment type="caution">
    <text evidence="2">The sequence shown here is derived from an EMBL/GenBank/DDBJ whole genome shotgun (WGS) entry which is preliminary data.</text>
</comment>
<dbReference type="Gene3D" id="1.25.40.10">
    <property type="entry name" value="Tetratricopeptide repeat domain"/>
    <property type="match status" value="3"/>
</dbReference>
<feature type="region of interest" description="Disordered" evidence="1">
    <location>
        <begin position="348"/>
        <end position="403"/>
    </location>
</feature>
<reference evidence="2 3" key="1">
    <citation type="submission" date="2019-12" db="EMBL/GenBank/DDBJ databases">
        <title>Whole genome sequencing of endophytic Actinobacterium Micromonospora sp. MPMI6T.</title>
        <authorList>
            <person name="Evv R."/>
            <person name="Podile A.R."/>
        </authorList>
    </citation>
    <scope>NUCLEOTIDE SEQUENCE [LARGE SCALE GENOMIC DNA]</scope>
    <source>
        <strain evidence="2 3">MPMI6</strain>
    </source>
</reference>
<evidence type="ECO:0000256" key="1">
    <source>
        <dbReference type="SAM" id="MobiDB-lite"/>
    </source>
</evidence>
<feature type="compositionally biased region" description="Low complexity" evidence="1">
    <location>
        <begin position="364"/>
        <end position="395"/>
    </location>
</feature>
<gene>
    <name evidence="2" type="ORF">GSF22_00745</name>
</gene>
<name>A0ABS3VJ45_MICEH</name>
<dbReference type="Proteomes" id="UP000823521">
    <property type="component" value="Unassembled WGS sequence"/>
</dbReference>
<accession>A0ABS3VJ45</accession>
<organism evidence="2 3">
    <name type="scientific">Micromonospora echinofusca</name>
    <dbReference type="NCBI Taxonomy" id="47858"/>
    <lineage>
        <taxon>Bacteria</taxon>
        <taxon>Bacillati</taxon>
        <taxon>Actinomycetota</taxon>
        <taxon>Actinomycetes</taxon>
        <taxon>Micromonosporales</taxon>
        <taxon>Micromonosporaceae</taxon>
        <taxon>Micromonospora</taxon>
    </lineage>
</organism>
<proteinExistence type="predicted"/>
<evidence type="ECO:0008006" key="4">
    <source>
        <dbReference type="Google" id="ProtNLM"/>
    </source>
</evidence>
<sequence>MPYGPGQVAAVEQLVRRADAEGDAHLAFAARMLATTAYVYGGEPAKSFVSFSWCLADFDRAPQPYHARHAGNLLWHFKYMINALLDFPEVPLDRTYAVLDDMERRYRDGGHSLQTVYKHRHRVARHLGADEEAAEWYRRWVTTPRDDLSDCAGCDPSAQAGYLAATGQDEAAVALAEPVLAGRLSCTEQPQGILTALLLPYLRTGRRDAARDAHRQAYRRIRGNLADLGQIGEHLEFCALTGNEARGLEIVERHLEWLDRAPSPGAALEFSGAAALVLRRLDAAGHGDLTVHRRAHADRPAADVPVGALAVELADLATGLAARFDERNGTDTQSRRLAARLTAEPVGAHLPLSASLRRQPPVRPGTDPATATPSGTDPATTTPSGTAATATPAGAGTAGGPASVARPAVEIPADATAGELLDLAAQRWRADRLDEMAAVLARYDERFTDDPGVPELVRVRRVELRAAEFDSAEELPAARAANEEAMRRYRELGEPVREQIVAGRLGVLCCALGESDEGLRLARTAAEYLAEHGDPVERAGGHDRLASALIRQERWAEALDAVGRAEEAAKASDDPYLPALLVLRRTQCLEQLDQPAEFRAAARRARELSRELAMPRFLTASCLAYARAVDDPAEAVDACDEALRVAPAEAALPVRLTRGRLLMAADRPAEAVEDFVEAVALCVERGVVDGAAFLRWELANAYRLAGRLAEAAEVAEEAVGALDRLGHQSEADQCRHLLANIYLALDEDQPALALLDQLAENLDGPDNLPGRAQVLEEAGGVLYDRDRDVLAAQRFAAAATAYQLAGLSVDELRSRRREAAALLWSGDVTQALAAVDRADQVAAALPAATVEQPAVLWELAMLADAAARVLLGADRPGEALDRLAGVAGQLRAIDAFGEALQVELLTGELLLRLDRPAEAEPVLRRALGALPKTSGAVPRAAWLLARALTGLGRTAEAEALRDEYRLADGD</sequence>
<dbReference type="EMBL" id="WVUH01000002">
    <property type="protein sequence ID" value="MBO4204545.1"/>
    <property type="molecule type" value="Genomic_DNA"/>
</dbReference>
<evidence type="ECO:0000313" key="2">
    <source>
        <dbReference type="EMBL" id="MBO4204545.1"/>
    </source>
</evidence>
<protein>
    <recommendedName>
        <fullName evidence="4">Tetratricopeptide repeat-containing protein</fullName>
    </recommendedName>
</protein>
<dbReference type="InterPro" id="IPR011990">
    <property type="entry name" value="TPR-like_helical_dom_sf"/>
</dbReference>
<dbReference type="SUPFAM" id="SSF48452">
    <property type="entry name" value="TPR-like"/>
    <property type="match status" value="3"/>
</dbReference>
<evidence type="ECO:0000313" key="3">
    <source>
        <dbReference type="Proteomes" id="UP000823521"/>
    </source>
</evidence>
<keyword evidence="3" id="KW-1185">Reference proteome</keyword>